<feature type="domain" description="Ice-binding protein C-terminal" evidence="2">
    <location>
        <begin position="259"/>
        <end position="282"/>
    </location>
</feature>
<comment type="caution">
    <text evidence="3">The sequence shown here is derived from an EMBL/GenBank/DDBJ whole genome shotgun (WGS) entry which is preliminary data.</text>
</comment>
<keyword evidence="1" id="KW-0732">Signal</keyword>
<dbReference type="InterPro" id="IPR013424">
    <property type="entry name" value="Ice-binding_C"/>
</dbReference>
<dbReference type="RefSeq" id="WP_124945335.1">
    <property type="nucleotide sequence ID" value="NZ_BHVT01000010.1"/>
</dbReference>
<protein>
    <submittedName>
        <fullName evidence="3">Putative secreted protein</fullName>
    </submittedName>
</protein>
<name>A0A4R3Y170_9PROT</name>
<dbReference type="NCBIfam" id="TIGR03370">
    <property type="entry name" value="VPLPA-CTERM"/>
    <property type="match status" value="1"/>
</dbReference>
<evidence type="ECO:0000313" key="4">
    <source>
        <dbReference type="Proteomes" id="UP000295367"/>
    </source>
</evidence>
<dbReference type="InterPro" id="IPR022472">
    <property type="entry name" value="VPLPA-CTERM"/>
</dbReference>
<feature type="chain" id="PRO_5020460169" evidence="1">
    <location>
        <begin position="25"/>
        <end position="285"/>
    </location>
</feature>
<accession>A0A4R3Y170</accession>
<dbReference type="Proteomes" id="UP000295367">
    <property type="component" value="Unassembled WGS sequence"/>
</dbReference>
<evidence type="ECO:0000256" key="1">
    <source>
        <dbReference type="SAM" id="SignalP"/>
    </source>
</evidence>
<feature type="signal peptide" evidence="1">
    <location>
        <begin position="1"/>
        <end position="24"/>
    </location>
</feature>
<proteinExistence type="predicted"/>
<dbReference type="EMBL" id="SMCO01000010">
    <property type="protein sequence ID" value="TCV85172.1"/>
    <property type="molecule type" value="Genomic_DNA"/>
</dbReference>
<dbReference type="Pfam" id="PF07589">
    <property type="entry name" value="PEP-CTERM"/>
    <property type="match status" value="1"/>
</dbReference>
<sequence length="285" mass="30712">MNTRTYFTSNLFVFSLIASANASAIGVLATNALPTEIQSCFTSGSCTAAFQTASDTFFQNTYDSTNISAYQYKEGTIDKWLVRYNAFAPSHSAGDSYDSFTNTYNSYNTALTGSLWLSANQSYDLTSSSHSFSLYFDKLSPSLTFAGGFTSAHFNLNSADLLSGGGYSQITNYGNTIQGSLISGPGPDGLFGMNYWSCIECDSTVQFNLAMLKYASTGGLAQLFFNPADPQALAFKFNEYHPDFGSGSSTSEVALYVQPVPLPASLWLLASGLIGLRGFMKRKTA</sequence>
<organism evidence="3 4">
    <name type="scientific">Sulfurirhabdus autotrophica</name>
    <dbReference type="NCBI Taxonomy" id="1706046"/>
    <lineage>
        <taxon>Bacteria</taxon>
        <taxon>Pseudomonadati</taxon>
        <taxon>Pseudomonadota</taxon>
        <taxon>Betaproteobacteria</taxon>
        <taxon>Nitrosomonadales</taxon>
        <taxon>Sulfuricellaceae</taxon>
        <taxon>Sulfurirhabdus</taxon>
    </lineage>
</organism>
<dbReference type="AlphaFoldDB" id="A0A4R3Y170"/>
<evidence type="ECO:0000313" key="3">
    <source>
        <dbReference type="EMBL" id="TCV85172.1"/>
    </source>
</evidence>
<keyword evidence="4" id="KW-1185">Reference proteome</keyword>
<reference evidence="3 4" key="1">
    <citation type="submission" date="2019-03" db="EMBL/GenBank/DDBJ databases">
        <title>Genomic Encyclopedia of Type Strains, Phase IV (KMG-IV): sequencing the most valuable type-strain genomes for metagenomic binning, comparative biology and taxonomic classification.</title>
        <authorList>
            <person name="Goeker M."/>
        </authorList>
    </citation>
    <scope>NUCLEOTIDE SEQUENCE [LARGE SCALE GENOMIC DNA]</scope>
    <source>
        <strain evidence="3 4">DSM 100309</strain>
    </source>
</reference>
<evidence type="ECO:0000259" key="2">
    <source>
        <dbReference type="Pfam" id="PF07589"/>
    </source>
</evidence>
<gene>
    <name evidence="3" type="ORF">EDC63_11061</name>
</gene>